<evidence type="ECO:0000313" key="2">
    <source>
        <dbReference type="Proteomes" id="UP000821845"/>
    </source>
</evidence>
<comment type="caution">
    <text evidence="1">The sequence shown here is derived from an EMBL/GenBank/DDBJ whole genome shotgun (WGS) entry which is preliminary data.</text>
</comment>
<gene>
    <name evidence="1" type="ORF">HPB50_019284</name>
</gene>
<name>A0ACB7S6I4_HYAAI</name>
<keyword evidence="2" id="KW-1185">Reference proteome</keyword>
<sequence>MSPIFAARLLAAAKRRVAASGKNWSERDRTCRLVFRPAFAAWRGGFPAFRLTALPLWPPAFGVNEPLRYVHTEGGAAKAAKRQGGKRETSSPGGESGAGKRGGRSDRSRSDFLPLAATRRFAAANKRAANIGEIRTPVEIMEMAAIMSEQPTFSAELLIDAIKQHPVLFDKLHPRYKDVEFKKELWMKIAADLGVTAPTCQTKFKNLKDSFTKLKTKIKDKSKSGAGAADIPSIKWRHFEAMVPIMEKVYVEPIICSNISFQLSRGTSEQTPTSLDVAAECLSHLKRSREGRDQEKDMLYNFGLTIIDDDADEEEPRALPTTTEPHNVLRLLRNKVECSGGDQWLMRSVEQLENASLRPNAKQASMTRFFDPR</sequence>
<accession>A0ACB7S6I4</accession>
<reference evidence="1" key="1">
    <citation type="submission" date="2020-05" db="EMBL/GenBank/DDBJ databases">
        <title>Large-scale comparative analyses of tick genomes elucidate their genetic diversity and vector capacities.</title>
        <authorList>
            <person name="Jia N."/>
            <person name="Wang J."/>
            <person name="Shi W."/>
            <person name="Du L."/>
            <person name="Sun Y."/>
            <person name="Zhan W."/>
            <person name="Jiang J."/>
            <person name="Wang Q."/>
            <person name="Zhang B."/>
            <person name="Ji P."/>
            <person name="Sakyi L.B."/>
            <person name="Cui X."/>
            <person name="Yuan T."/>
            <person name="Jiang B."/>
            <person name="Yang W."/>
            <person name="Lam T.T.-Y."/>
            <person name="Chang Q."/>
            <person name="Ding S."/>
            <person name="Wang X."/>
            <person name="Zhu J."/>
            <person name="Ruan X."/>
            <person name="Zhao L."/>
            <person name="Wei J."/>
            <person name="Que T."/>
            <person name="Du C."/>
            <person name="Cheng J."/>
            <person name="Dai P."/>
            <person name="Han X."/>
            <person name="Huang E."/>
            <person name="Gao Y."/>
            <person name="Liu J."/>
            <person name="Shao H."/>
            <person name="Ye R."/>
            <person name="Li L."/>
            <person name="Wei W."/>
            <person name="Wang X."/>
            <person name="Wang C."/>
            <person name="Yang T."/>
            <person name="Huo Q."/>
            <person name="Li W."/>
            <person name="Guo W."/>
            <person name="Chen H."/>
            <person name="Zhou L."/>
            <person name="Ni X."/>
            <person name="Tian J."/>
            <person name="Zhou Y."/>
            <person name="Sheng Y."/>
            <person name="Liu T."/>
            <person name="Pan Y."/>
            <person name="Xia L."/>
            <person name="Li J."/>
            <person name="Zhao F."/>
            <person name="Cao W."/>
        </authorList>
    </citation>
    <scope>NUCLEOTIDE SEQUENCE</scope>
    <source>
        <strain evidence="1">Hyas-2018</strain>
    </source>
</reference>
<evidence type="ECO:0000313" key="1">
    <source>
        <dbReference type="EMBL" id="KAH6930797.1"/>
    </source>
</evidence>
<organism evidence="1 2">
    <name type="scientific">Hyalomma asiaticum</name>
    <name type="common">Tick</name>
    <dbReference type="NCBI Taxonomy" id="266040"/>
    <lineage>
        <taxon>Eukaryota</taxon>
        <taxon>Metazoa</taxon>
        <taxon>Ecdysozoa</taxon>
        <taxon>Arthropoda</taxon>
        <taxon>Chelicerata</taxon>
        <taxon>Arachnida</taxon>
        <taxon>Acari</taxon>
        <taxon>Parasitiformes</taxon>
        <taxon>Ixodida</taxon>
        <taxon>Ixodoidea</taxon>
        <taxon>Ixodidae</taxon>
        <taxon>Hyalomminae</taxon>
        <taxon>Hyalomma</taxon>
    </lineage>
</organism>
<proteinExistence type="predicted"/>
<dbReference type="Proteomes" id="UP000821845">
    <property type="component" value="Chromosome 5"/>
</dbReference>
<protein>
    <submittedName>
        <fullName evidence="1">Uncharacterized protein</fullName>
    </submittedName>
</protein>
<dbReference type="EMBL" id="CM023485">
    <property type="protein sequence ID" value="KAH6930797.1"/>
    <property type="molecule type" value="Genomic_DNA"/>
</dbReference>